<evidence type="ECO:0000313" key="5">
    <source>
        <dbReference type="EMBL" id="SFP40773.1"/>
    </source>
</evidence>
<dbReference type="InterPro" id="IPR036188">
    <property type="entry name" value="FAD/NAD-bd_sf"/>
</dbReference>
<dbReference type="STRING" id="441119.SAMN04488047_10650"/>
<accession>A0A1I5Q3G8</accession>
<sequence>MSERTDGTKGEVSVYDVVIVGGGPVGMGLAIELGQRNVSVCVIERYPEPQPIPKGQNLTQRTTEHFFFWNCEAELRAARPTPRDAGIGGMTCYGKLLTEYHYDWLNRALVRDYYYTANERLPQYATEAVLRKRAGEIAAIDIRYGWTCTGAEQDEDGVTVHAATRDESASDTVRGRYAVGCDGSRSTLREAAGITQTLSDHDRLMALLVFRSTELHDLLERYPGKAFFNVLNPELEGYWQFFGRVDQGTTWFFHAPVPPGTTKDNFDFAGMLHAVVGQEFEVEFEYIGFWDLRFAIAERYRNGRVFVAGDAAHSHPPYGGYGINTGFEDARNLGWKLAARLQGWGGEALLDSYDLERRPVFASTADDFIARFIEEDRAFLATYSPEKDREEFERHWFRRNEGADEVAAFEPNYECSPIVSGPAGGVCSARGTHLHKARAGHHLSPATLESGTNVYECLGQGFTLLTFGGCDADAEEIRAEAERQNLPLDLISQSATGPYEARHVLVRPDNFVAWAGDEGKDGARSLVRAAALGDGGG</sequence>
<dbReference type="InterPro" id="IPR050641">
    <property type="entry name" value="RIFMO-like"/>
</dbReference>
<name>A0A1I5Q3G8_9RHOB</name>
<organism evidence="5 6">
    <name type="scientific">Tranquillimonas alkanivorans</name>
    <dbReference type="NCBI Taxonomy" id="441119"/>
    <lineage>
        <taxon>Bacteria</taxon>
        <taxon>Pseudomonadati</taxon>
        <taxon>Pseudomonadota</taxon>
        <taxon>Alphaproteobacteria</taxon>
        <taxon>Rhodobacterales</taxon>
        <taxon>Roseobacteraceae</taxon>
        <taxon>Tranquillimonas</taxon>
    </lineage>
</organism>
<dbReference type="Gene3D" id="3.40.30.120">
    <property type="match status" value="1"/>
</dbReference>
<evidence type="ECO:0000259" key="4">
    <source>
        <dbReference type="Pfam" id="PF01494"/>
    </source>
</evidence>
<dbReference type="PANTHER" id="PTHR43004">
    <property type="entry name" value="TRK SYSTEM POTASSIUM UPTAKE PROTEIN"/>
    <property type="match status" value="1"/>
</dbReference>
<dbReference type="SUPFAM" id="SSF51905">
    <property type="entry name" value="FAD/NAD(P)-binding domain"/>
    <property type="match status" value="1"/>
</dbReference>
<protein>
    <submittedName>
        <fullName evidence="5">2-polyprenyl-6-methoxyphenol hydroxylase</fullName>
    </submittedName>
</protein>
<dbReference type="Gene3D" id="3.30.9.10">
    <property type="entry name" value="D-Amino Acid Oxidase, subunit A, domain 2"/>
    <property type="match status" value="1"/>
</dbReference>
<dbReference type="GO" id="GO:0071949">
    <property type="term" value="F:FAD binding"/>
    <property type="evidence" value="ECO:0007669"/>
    <property type="project" value="InterPro"/>
</dbReference>
<dbReference type="Proteomes" id="UP000199356">
    <property type="component" value="Unassembled WGS sequence"/>
</dbReference>
<keyword evidence="2" id="KW-0285">Flavoprotein</keyword>
<reference evidence="5 6" key="1">
    <citation type="submission" date="2016-10" db="EMBL/GenBank/DDBJ databases">
        <authorList>
            <person name="de Groot N.N."/>
        </authorList>
    </citation>
    <scope>NUCLEOTIDE SEQUENCE [LARGE SCALE GENOMIC DNA]</scope>
    <source>
        <strain evidence="5 6">DSM 19547</strain>
    </source>
</reference>
<dbReference type="InterPro" id="IPR002938">
    <property type="entry name" value="FAD-bd"/>
</dbReference>
<feature type="domain" description="FAD-binding" evidence="4">
    <location>
        <begin position="15"/>
        <end position="364"/>
    </location>
</feature>
<comment type="cofactor">
    <cofactor evidence="1">
        <name>FAD</name>
        <dbReference type="ChEBI" id="CHEBI:57692"/>
    </cofactor>
</comment>
<dbReference type="OrthoDB" id="9791689at2"/>
<keyword evidence="6" id="KW-1185">Reference proteome</keyword>
<dbReference type="Gene3D" id="3.50.50.60">
    <property type="entry name" value="FAD/NAD(P)-binding domain"/>
    <property type="match status" value="1"/>
</dbReference>
<dbReference type="GO" id="GO:0016709">
    <property type="term" value="F:oxidoreductase activity, acting on paired donors, with incorporation or reduction of molecular oxygen, NAD(P)H as one donor, and incorporation of one atom of oxygen"/>
    <property type="evidence" value="ECO:0007669"/>
    <property type="project" value="UniProtKB-ARBA"/>
</dbReference>
<evidence type="ECO:0000256" key="2">
    <source>
        <dbReference type="ARBA" id="ARBA00022630"/>
    </source>
</evidence>
<dbReference type="EMBL" id="FOXA01000006">
    <property type="protein sequence ID" value="SFP40773.1"/>
    <property type="molecule type" value="Genomic_DNA"/>
</dbReference>
<proteinExistence type="predicted"/>
<dbReference type="PANTHER" id="PTHR43004:SF19">
    <property type="entry name" value="BINDING MONOOXYGENASE, PUTATIVE (JCVI)-RELATED"/>
    <property type="match status" value="1"/>
</dbReference>
<evidence type="ECO:0000256" key="1">
    <source>
        <dbReference type="ARBA" id="ARBA00001974"/>
    </source>
</evidence>
<evidence type="ECO:0000256" key="3">
    <source>
        <dbReference type="ARBA" id="ARBA00022827"/>
    </source>
</evidence>
<dbReference type="Pfam" id="PF21274">
    <property type="entry name" value="Rng_hyd_C"/>
    <property type="match status" value="1"/>
</dbReference>
<dbReference type="AlphaFoldDB" id="A0A1I5Q3G8"/>
<gene>
    <name evidence="5" type="ORF">SAMN04488047_10650</name>
</gene>
<dbReference type="PRINTS" id="PR00420">
    <property type="entry name" value="RNGMNOXGNASE"/>
</dbReference>
<dbReference type="Pfam" id="PF01494">
    <property type="entry name" value="FAD_binding_3"/>
    <property type="match status" value="1"/>
</dbReference>
<evidence type="ECO:0000313" key="6">
    <source>
        <dbReference type="Proteomes" id="UP000199356"/>
    </source>
</evidence>
<keyword evidence="3" id="KW-0274">FAD</keyword>